<protein>
    <recommendedName>
        <fullName evidence="1">Aldehyde ferredoxin oxidoreductase C-terminal domain-containing protein</fullName>
    </recommendedName>
</protein>
<accession>X0W796</accession>
<dbReference type="PANTHER" id="PTHR30038">
    <property type="entry name" value="ALDEHYDE FERREDOXIN OXIDOREDUCTASE"/>
    <property type="match status" value="1"/>
</dbReference>
<dbReference type="GO" id="GO:0051536">
    <property type="term" value="F:iron-sulfur cluster binding"/>
    <property type="evidence" value="ECO:0007669"/>
    <property type="project" value="InterPro"/>
</dbReference>
<gene>
    <name evidence="2" type="ORF">S01H1_49216</name>
</gene>
<feature type="non-terminal residue" evidence="2">
    <location>
        <position position="1"/>
    </location>
</feature>
<name>X0W796_9ZZZZ</name>
<evidence type="ECO:0000259" key="1">
    <source>
        <dbReference type="Pfam" id="PF01314"/>
    </source>
</evidence>
<dbReference type="AlphaFoldDB" id="X0W796"/>
<sequence length="262" mass="29206">DGIPMKKGDANAIISTIHKLGKQEGYGKLFKDGVAAGAKEIGKGAEEYALSVKGLELQPMEYRVMKPQALATATNTKDYIDSPCDVVYNWMLAPDASAKEEVEKFAEKVYGTRDAARPDKINATAPVVIDYESKTVAVDMVGMCKYLIPMMFSHFLDIPAKLASFATGVEISEADLMHAAQRVLTLERAINVIKGMRRKDDTMPKRIFEEPVPSGPWKGEKLEKANFDKMLDEYYALHAYDKNGIPKEEAFKKFGLLEEWKV</sequence>
<comment type="caution">
    <text evidence="2">The sequence shown here is derived from an EMBL/GenBank/DDBJ whole genome shotgun (WGS) entry which is preliminary data.</text>
</comment>
<dbReference type="InterPro" id="IPR051919">
    <property type="entry name" value="W-dependent_AOR"/>
</dbReference>
<dbReference type="GO" id="GO:0016625">
    <property type="term" value="F:oxidoreductase activity, acting on the aldehyde or oxo group of donors, iron-sulfur protein as acceptor"/>
    <property type="evidence" value="ECO:0007669"/>
    <property type="project" value="InterPro"/>
</dbReference>
<dbReference type="Gene3D" id="1.10.599.10">
    <property type="entry name" value="Aldehyde Ferredoxin Oxidoreductase Protein, subunit A, domain 3"/>
    <property type="match status" value="1"/>
</dbReference>
<feature type="domain" description="Aldehyde ferredoxin oxidoreductase C-terminal" evidence="1">
    <location>
        <begin position="1"/>
        <end position="256"/>
    </location>
</feature>
<dbReference type="InterPro" id="IPR001203">
    <property type="entry name" value="OxRdtase_Ald_Fedxn_C"/>
</dbReference>
<dbReference type="GO" id="GO:0009055">
    <property type="term" value="F:electron transfer activity"/>
    <property type="evidence" value="ECO:0007669"/>
    <property type="project" value="InterPro"/>
</dbReference>
<feature type="non-terminal residue" evidence="2">
    <location>
        <position position="262"/>
    </location>
</feature>
<dbReference type="SUPFAM" id="SSF48310">
    <property type="entry name" value="Aldehyde ferredoxin oxidoreductase, C-terminal domains"/>
    <property type="match status" value="1"/>
</dbReference>
<organism evidence="2">
    <name type="scientific">marine sediment metagenome</name>
    <dbReference type="NCBI Taxonomy" id="412755"/>
    <lineage>
        <taxon>unclassified sequences</taxon>
        <taxon>metagenomes</taxon>
        <taxon>ecological metagenomes</taxon>
    </lineage>
</organism>
<dbReference type="EMBL" id="BARS01031642">
    <property type="protein sequence ID" value="GAG20458.1"/>
    <property type="molecule type" value="Genomic_DNA"/>
</dbReference>
<reference evidence="2" key="1">
    <citation type="journal article" date="2014" name="Front. Microbiol.">
        <title>High frequency of phylogenetically diverse reductive dehalogenase-homologous genes in deep subseafloor sedimentary metagenomes.</title>
        <authorList>
            <person name="Kawai M."/>
            <person name="Futagami T."/>
            <person name="Toyoda A."/>
            <person name="Takaki Y."/>
            <person name="Nishi S."/>
            <person name="Hori S."/>
            <person name="Arai W."/>
            <person name="Tsubouchi T."/>
            <person name="Morono Y."/>
            <person name="Uchiyama I."/>
            <person name="Ito T."/>
            <person name="Fujiyama A."/>
            <person name="Inagaki F."/>
            <person name="Takami H."/>
        </authorList>
    </citation>
    <scope>NUCLEOTIDE SEQUENCE</scope>
    <source>
        <strain evidence="2">Expedition CK06-06</strain>
    </source>
</reference>
<dbReference type="Pfam" id="PF01314">
    <property type="entry name" value="AFOR_C"/>
    <property type="match status" value="1"/>
</dbReference>
<dbReference type="PANTHER" id="PTHR30038:SF0">
    <property type="entry name" value="TUNGSTEN-CONTAINING ALDEHYDE FERREDOXIN OXIDOREDUCTASE"/>
    <property type="match status" value="1"/>
</dbReference>
<dbReference type="InterPro" id="IPR013985">
    <property type="entry name" value="Ald_Fedxn_OxRdtase_dom3"/>
</dbReference>
<dbReference type="InterPro" id="IPR036021">
    <property type="entry name" value="Tungsten_al_ferr_oxy-like_C"/>
</dbReference>
<proteinExistence type="predicted"/>
<evidence type="ECO:0000313" key="2">
    <source>
        <dbReference type="EMBL" id="GAG20458.1"/>
    </source>
</evidence>